<gene>
    <name evidence="1" type="ORF">P3H78_30980</name>
</gene>
<accession>A0ABT6AE93</accession>
<reference evidence="1 2" key="1">
    <citation type="submission" date="2023-03" db="EMBL/GenBank/DDBJ databases">
        <title>Draft genome sequence of Streptomyces sp. K1PA1 isolated from peat swamp forest in Thailand.</title>
        <authorList>
            <person name="Klaysubun C."/>
            <person name="Duangmal K."/>
        </authorList>
    </citation>
    <scope>NUCLEOTIDE SEQUENCE [LARGE SCALE GENOMIC DNA]</scope>
    <source>
        <strain evidence="1 2">K1PA1</strain>
    </source>
</reference>
<protein>
    <recommendedName>
        <fullName evidence="3">ESX secretion-associated protein EspG</fullName>
    </recommendedName>
</protein>
<keyword evidence="2" id="KW-1185">Reference proteome</keyword>
<proteinExistence type="predicted"/>
<evidence type="ECO:0000313" key="1">
    <source>
        <dbReference type="EMBL" id="MDF3302957.1"/>
    </source>
</evidence>
<dbReference type="RefSeq" id="WP_276112508.1">
    <property type="nucleotide sequence ID" value="NZ_JARJBB010000034.1"/>
</dbReference>
<dbReference type="Proteomes" id="UP001221150">
    <property type="component" value="Unassembled WGS sequence"/>
</dbReference>
<name>A0ABT6AE93_9ACTN</name>
<comment type="caution">
    <text evidence="1">The sequence shown here is derived from an EMBL/GenBank/DDBJ whole genome shotgun (WGS) entry which is preliminary data.</text>
</comment>
<dbReference type="EMBL" id="JARJBB010000034">
    <property type="protein sequence ID" value="MDF3302957.1"/>
    <property type="molecule type" value="Genomic_DNA"/>
</dbReference>
<sequence length="248" mass="26533">MSSSRAQLGEAVRLRQQATGESYNHAQMMLSSSPDPVSVIPAPVPEQQRWESFLVGLIAPVFARHDAGSLFGIRSVTPLADHLMLRVECANLALWAQAVSGAGRAGTTGPRMLIESAPKGVKLIEEATGAVVVLDRAFPRQWQRATAAAQAPDNTRGGTVDRAVELSRSPYGFEASALLRRARLVSAVGIDGQVHLEVRDESDGRPRLFEVGGSKPRAVLWHALVGAPEALYPAHDGPALPACRRVEP</sequence>
<evidence type="ECO:0000313" key="2">
    <source>
        <dbReference type="Proteomes" id="UP001221150"/>
    </source>
</evidence>
<organism evidence="1 2">
    <name type="scientific">Streptomyces tropicalis</name>
    <dbReference type="NCBI Taxonomy" id="3034234"/>
    <lineage>
        <taxon>Bacteria</taxon>
        <taxon>Bacillati</taxon>
        <taxon>Actinomycetota</taxon>
        <taxon>Actinomycetes</taxon>
        <taxon>Kitasatosporales</taxon>
        <taxon>Streptomycetaceae</taxon>
        <taxon>Streptomyces</taxon>
    </lineage>
</organism>
<evidence type="ECO:0008006" key="3">
    <source>
        <dbReference type="Google" id="ProtNLM"/>
    </source>
</evidence>